<accession>A0A5U4CPX2</accession>
<protein>
    <submittedName>
        <fullName evidence="1">Uncharacterized protein</fullName>
    </submittedName>
</protein>
<reference evidence="1" key="1">
    <citation type="submission" date="2018-07" db="EMBL/GenBank/DDBJ databases">
        <authorList>
            <consortium name="PulseNet: The National Subtyping Network for Foodborne Disease Surveillance"/>
            <person name="Tarr C.L."/>
            <person name="Trees E."/>
            <person name="Katz L.S."/>
            <person name="Carleton-Romer H.A."/>
            <person name="Stroika S."/>
            <person name="Kucerova Z."/>
            <person name="Roache K.F."/>
            <person name="Sabol A.L."/>
            <person name="Besser J."/>
            <person name="Gerner-Smidt P."/>
        </authorList>
    </citation>
    <scope>NUCLEOTIDE SEQUENCE</scope>
    <source>
        <strain evidence="1">2015K-0757</strain>
    </source>
</reference>
<organism evidence="1">
    <name type="scientific">Salmonella enterica</name>
    <name type="common">Salmonella choleraesuis</name>
    <dbReference type="NCBI Taxonomy" id="28901"/>
    <lineage>
        <taxon>Bacteria</taxon>
        <taxon>Pseudomonadati</taxon>
        <taxon>Pseudomonadota</taxon>
        <taxon>Gammaproteobacteria</taxon>
        <taxon>Enterobacterales</taxon>
        <taxon>Enterobacteriaceae</taxon>
        <taxon>Salmonella</taxon>
    </lineage>
</organism>
<gene>
    <name evidence="1" type="ORF">AMM99_23085</name>
</gene>
<proteinExistence type="predicted"/>
<dbReference type="EMBL" id="AAGMUQ010000017">
    <property type="protein sequence ID" value="EBP8539430.1"/>
    <property type="molecule type" value="Genomic_DNA"/>
</dbReference>
<evidence type="ECO:0000313" key="1">
    <source>
        <dbReference type="EMBL" id="EBP8539430.1"/>
    </source>
</evidence>
<dbReference type="AlphaFoldDB" id="A0A5U4CPX2"/>
<name>A0A5U4CPX2_SALER</name>
<comment type="caution">
    <text evidence="1">The sequence shown here is derived from an EMBL/GenBank/DDBJ whole genome shotgun (WGS) entry which is preliminary data.</text>
</comment>
<sequence>MAEQELNTKRLKSIKLLFPQDLIFNELIECMFAMLNSSQAKYINEKIDLVPNEWVYQTTIDALKATMDKEQKSFINKEFKMFYNDEFVYTNRHDQGYLFRQEINRIFNLELK</sequence>